<evidence type="ECO:0000313" key="4">
    <source>
        <dbReference type="Proteomes" id="UP000651057"/>
    </source>
</evidence>
<gene>
    <name evidence="3" type="ORF">JJQ60_08545</name>
</gene>
<feature type="coiled-coil region" evidence="1">
    <location>
        <begin position="16"/>
        <end position="57"/>
    </location>
</feature>
<keyword evidence="2" id="KW-0732">Signal</keyword>
<feature type="chain" id="PRO_5038118076" evidence="2">
    <location>
        <begin position="23"/>
        <end position="142"/>
    </location>
</feature>
<protein>
    <submittedName>
        <fullName evidence="3">Uncharacterized protein</fullName>
    </submittedName>
</protein>
<keyword evidence="1" id="KW-0175">Coiled coil</keyword>
<evidence type="ECO:0000313" key="3">
    <source>
        <dbReference type="EMBL" id="MBL0683562.1"/>
    </source>
</evidence>
<name>A0A937D9C0_9FLAO</name>
<dbReference type="AlphaFoldDB" id="A0A937D9C0"/>
<organism evidence="3 4">
    <name type="scientific">Aquimarina mytili</name>
    <dbReference type="NCBI Taxonomy" id="874423"/>
    <lineage>
        <taxon>Bacteria</taxon>
        <taxon>Pseudomonadati</taxon>
        <taxon>Bacteroidota</taxon>
        <taxon>Flavobacteriia</taxon>
        <taxon>Flavobacteriales</taxon>
        <taxon>Flavobacteriaceae</taxon>
        <taxon>Aquimarina</taxon>
    </lineage>
</organism>
<evidence type="ECO:0000256" key="1">
    <source>
        <dbReference type="SAM" id="Coils"/>
    </source>
</evidence>
<dbReference type="PROSITE" id="PS51257">
    <property type="entry name" value="PROKAR_LIPOPROTEIN"/>
    <property type="match status" value="1"/>
</dbReference>
<evidence type="ECO:0000256" key="2">
    <source>
        <dbReference type="SAM" id="SignalP"/>
    </source>
</evidence>
<comment type="caution">
    <text evidence="3">The sequence shown here is derived from an EMBL/GenBank/DDBJ whole genome shotgun (WGS) entry which is preliminary data.</text>
</comment>
<feature type="signal peptide" evidence="2">
    <location>
        <begin position="1"/>
        <end position="22"/>
    </location>
</feature>
<dbReference type="EMBL" id="JAERQJ010000003">
    <property type="protein sequence ID" value="MBL0683562.1"/>
    <property type="molecule type" value="Genomic_DNA"/>
</dbReference>
<dbReference type="Proteomes" id="UP000651057">
    <property type="component" value="Unassembled WGS sequence"/>
</dbReference>
<proteinExistence type="predicted"/>
<accession>A0A937D9C0</accession>
<sequence>MKKIFLGALALMFLSVVSCKQAADKAEEAADKAEEVVEKAEEKVEEVAEKVESAVEGVPSFSDPAVQEYVNAYEEYMAEYTKIVESKDMTAFAGLSTKGQELAQKAQDISGKLSGEDAQKWTDYMTASSKKMQELAAKMTQQ</sequence>
<dbReference type="RefSeq" id="WP_201918671.1">
    <property type="nucleotide sequence ID" value="NZ_BAABAX010000005.1"/>
</dbReference>
<keyword evidence="4" id="KW-1185">Reference proteome</keyword>
<reference evidence="3" key="1">
    <citation type="submission" date="2021-01" db="EMBL/GenBank/DDBJ databases">
        <authorList>
            <person name="Zhong Y.L."/>
        </authorList>
    </citation>
    <scope>NUCLEOTIDE SEQUENCE</scope>
    <source>
        <strain evidence="3">KCTC 23302</strain>
    </source>
</reference>